<keyword evidence="2" id="KW-1185">Reference proteome</keyword>
<protein>
    <submittedName>
        <fullName evidence="1">Uncharacterized protein</fullName>
    </submittedName>
</protein>
<reference evidence="1 2" key="3">
    <citation type="journal article" date="2010" name="BMC Genomics">
        <title>Transcriptome sequencing and comparative analysis of cucumber flowers with different sex types.</title>
        <authorList>
            <person name="Guo S."/>
            <person name="Zheng Y."/>
            <person name="Joung J.G."/>
            <person name="Liu S."/>
            <person name="Zhang Z."/>
            <person name="Crasta O.R."/>
            <person name="Sobral B.W."/>
            <person name="Xu Y."/>
            <person name="Huang S."/>
            <person name="Fei Z."/>
        </authorList>
    </citation>
    <scope>NUCLEOTIDE SEQUENCE [LARGE SCALE GENOMIC DNA]</scope>
    <source>
        <strain evidence="2">cv. 9930</strain>
    </source>
</reference>
<dbReference type="eggNOG" id="ENOG502QRB8">
    <property type="taxonomic scope" value="Eukaryota"/>
</dbReference>
<reference evidence="1 2" key="1">
    <citation type="journal article" date="2009" name="Nat. Genet.">
        <title>The genome of the cucumber, Cucumis sativus L.</title>
        <authorList>
            <person name="Huang S."/>
            <person name="Li R."/>
            <person name="Zhang Z."/>
            <person name="Li L."/>
            <person name="Gu X."/>
            <person name="Fan W."/>
            <person name="Lucas W.J."/>
            <person name="Wang X."/>
            <person name="Xie B."/>
            <person name="Ni P."/>
            <person name="Ren Y."/>
            <person name="Zhu H."/>
            <person name="Li J."/>
            <person name="Lin K."/>
            <person name="Jin W."/>
            <person name="Fei Z."/>
            <person name="Li G."/>
            <person name="Staub J."/>
            <person name="Kilian A."/>
            <person name="van der Vossen E.A."/>
            <person name="Wu Y."/>
            <person name="Guo J."/>
            <person name="He J."/>
            <person name="Jia Z."/>
            <person name="Ren Y."/>
            <person name="Tian G."/>
            <person name="Lu Y."/>
            <person name="Ruan J."/>
            <person name="Qian W."/>
            <person name="Wang M."/>
            <person name="Huang Q."/>
            <person name="Li B."/>
            <person name="Xuan Z."/>
            <person name="Cao J."/>
            <person name="Asan"/>
            <person name="Wu Z."/>
            <person name="Zhang J."/>
            <person name="Cai Q."/>
            <person name="Bai Y."/>
            <person name="Zhao B."/>
            <person name="Han Y."/>
            <person name="Li Y."/>
            <person name="Li X."/>
            <person name="Wang S."/>
            <person name="Shi Q."/>
            <person name="Liu S."/>
            <person name="Cho W.K."/>
            <person name="Kim J.Y."/>
            <person name="Xu Y."/>
            <person name="Heller-Uszynska K."/>
            <person name="Miao H."/>
            <person name="Cheng Z."/>
            <person name="Zhang S."/>
            <person name="Wu J."/>
            <person name="Yang Y."/>
            <person name="Kang H."/>
            <person name="Li M."/>
            <person name="Liang H."/>
            <person name="Ren X."/>
            <person name="Shi Z."/>
            <person name="Wen M."/>
            <person name="Jian M."/>
            <person name="Yang H."/>
            <person name="Zhang G."/>
            <person name="Yang Z."/>
            <person name="Chen R."/>
            <person name="Liu S."/>
            <person name="Li J."/>
            <person name="Ma L."/>
            <person name="Liu H."/>
            <person name="Zhou Y."/>
            <person name="Zhao J."/>
            <person name="Fang X."/>
            <person name="Li G."/>
            <person name="Fang L."/>
            <person name="Li Y."/>
            <person name="Liu D."/>
            <person name="Zheng H."/>
            <person name="Zhang Y."/>
            <person name="Qin N."/>
            <person name="Li Z."/>
            <person name="Yang G."/>
            <person name="Yang S."/>
            <person name="Bolund L."/>
            <person name="Kristiansen K."/>
            <person name="Zheng H."/>
            <person name="Li S."/>
            <person name="Zhang X."/>
            <person name="Yang H."/>
            <person name="Wang J."/>
            <person name="Sun R."/>
            <person name="Zhang B."/>
            <person name="Jiang S."/>
            <person name="Wang J."/>
            <person name="Du Y."/>
            <person name="Li S."/>
        </authorList>
    </citation>
    <scope>NUCLEOTIDE SEQUENCE [LARGE SCALE GENOMIC DNA]</scope>
    <source>
        <strain evidence="2">cv. 9930</strain>
    </source>
</reference>
<reference evidence="1 2" key="4">
    <citation type="journal article" date="2011" name="BMC Genomics">
        <title>RNA-Seq improves annotation of protein-coding genes in the cucumber genome.</title>
        <authorList>
            <person name="Li Z."/>
            <person name="Zhang Z."/>
            <person name="Yan P."/>
            <person name="Huang S."/>
            <person name="Fei Z."/>
            <person name="Lin K."/>
        </authorList>
    </citation>
    <scope>NUCLEOTIDE SEQUENCE [LARGE SCALE GENOMIC DNA]</scope>
    <source>
        <strain evidence="2">cv. 9930</strain>
    </source>
</reference>
<dbReference type="Gramene" id="KGN52239">
    <property type="protein sequence ID" value="KGN52239"/>
    <property type="gene ID" value="Csa_5G622540"/>
</dbReference>
<proteinExistence type="predicted"/>
<organism evidence="1 2">
    <name type="scientific">Cucumis sativus</name>
    <name type="common">Cucumber</name>
    <dbReference type="NCBI Taxonomy" id="3659"/>
    <lineage>
        <taxon>Eukaryota</taxon>
        <taxon>Viridiplantae</taxon>
        <taxon>Streptophyta</taxon>
        <taxon>Embryophyta</taxon>
        <taxon>Tracheophyta</taxon>
        <taxon>Spermatophyta</taxon>
        <taxon>Magnoliopsida</taxon>
        <taxon>eudicotyledons</taxon>
        <taxon>Gunneridae</taxon>
        <taxon>Pentapetalae</taxon>
        <taxon>rosids</taxon>
        <taxon>fabids</taxon>
        <taxon>Cucurbitales</taxon>
        <taxon>Cucurbitaceae</taxon>
        <taxon>Benincaseae</taxon>
        <taxon>Cucumis</taxon>
    </lineage>
</organism>
<evidence type="ECO:0000313" key="1">
    <source>
        <dbReference type="EMBL" id="KGN52239.1"/>
    </source>
</evidence>
<name>A0A0A0KTI6_CUCSA</name>
<gene>
    <name evidence="1" type="ORF">Csa_5G622540</name>
</gene>
<dbReference type="EMBL" id="CM002926">
    <property type="protein sequence ID" value="KGN52239.1"/>
    <property type="molecule type" value="Genomic_DNA"/>
</dbReference>
<sequence length="87" mass="9928">MEEYNLWKLKTTLIKSSNPSVQIVTEQLPKTEHPKQEQKEPSCWRTIFSPPERGEDFTILQEVAGNEAVATAGAVEETEKTIIQRRS</sequence>
<reference evidence="1 2" key="2">
    <citation type="journal article" date="2009" name="PLoS ONE">
        <title>An integrated genetic and cytogenetic map of the cucumber genome.</title>
        <authorList>
            <person name="Ren Y."/>
            <person name="Zhang Z."/>
            <person name="Liu J."/>
            <person name="Staub J.E."/>
            <person name="Han Y."/>
            <person name="Cheng Z."/>
            <person name="Li X."/>
            <person name="Lu J."/>
            <person name="Miao H."/>
            <person name="Kang H."/>
            <person name="Xie B."/>
            <person name="Gu X."/>
            <person name="Wang X."/>
            <person name="Du Y."/>
            <person name="Jin W."/>
            <person name="Huang S."/>
        </authorList>
    </citation>
    <scope>NUCLEOTIDE SEQUENCE [LARGE SCALE GENOMIC DNA]</scope>
    <source>
        <strain evidence="2">cv. 9930</strain>
    </source>
</reference>
<evidence type="ECO:0000313" key="2">
    <source>
        <dbReference type="Proteomes" id="UP000029981"/>
    </source>
</evidence>
<accession>A0A0A0KTI6</accession>
<dbReference type="AlphaFoldDB" id="A0A0A0KTI6"/>
<dbReference type="Proteomes" id="UP000029981">
    <property type="component" value="Chromosome 5"/>
</dbReference>